<proteinExistence type="predicted"/>
<organism evidence="2 3">
    <name type="scientific">Shouchella xiaoxiensis</name>
    <dbReference type="NCBI Taxonomy" id="766895"/>
    <lineage>
        <taxon>Bacteria</taxon>
        <taxon>Bacillati</taxon>
        <taxon>Bacillota</taxon>
        <taxon>Bacilli</taxon>
        <taxon>Bacillales</taxon>
        <taxon>Bacillaceae</taxon>
        <taxon>Shouchella</taxon>
    </lineage>
</organism>
<reference evidence="2" key="1">
    <citation type="submission" date="2021-01" db="EMBL/GenBank/DDBJ databases">
        <title>Genomic Encyclopedia of Type Strains, Phase IV (KMG-IV): sequencing the most valuable type-strain genomes for metagenomic binning, comparative biology and taxonomic classification.</title>
        <authorList>
            <person name="Goeker M."/>
        </authorList>
    </citation>
    <scope>NUCLEOTIDE SEQUENCE</scope>
    <source>
        <strain evidence="2">DSM 21943</strain>
    </source>
</reference>
<accession>A0ABS2T0M4</accession>
<dbReference type="EMBL" id="JAFBCV010000017">
    <property type="protein sequence ID" value="MBM7840791.1"/>
    <property type="molecule type" value="Genomic_DNA"/>
</dbReference>
<gene>
    <name evidence="2" type="ORF">JOC54_004084</name>
</gene>
<evidence type="ECO:0000256" key="1">
    <source>
        <dbReference type="SAM" id="Phobius"/>
    </source>
</evidence>
<keyword evidence="1" id="KW-0472">Membrane</keyword>
<comment type="caution">
    <text evidence="2">The sequence shown here is derived from an EMBL/GenBank/DDBJ whole genome shotgun (WGS) entry which is preliminary data.</text>
</comment>
<feature type="transmembrane region" description="Helical" evidence="1">
    <location>
        <begin position="12"/>
        <end position="34"/>
    </location>
</feature>
<keyword evidence="3" id="KW-1185">Reference proteome</keyword>
<dbReference type="Proteomes" id="UP001179280">
    <property type="component" value="Unassembled WGS sequence"/>
</dbReference>
<keyword evidence="1" id="KW-0812">Transmembrane</keyword>
<keyword evidence="1" id="KW-1133">Transmembrane helix</keyword>
<protein>
    <submittedName>
        <fullName evidence="2">Uncharacterized protein</fullName>
    </submittedName>
</protein>
<name>A0ABS2T0M4_9BACI</name>
<sequence length="69" mass="7799">MERIRHTTGLKWILICSILILLVSLLLFAAQVYFTHVEANSLTEGCYDNGGKPKIVKTLTEVKSFQCNE</sequence>
<dbReference type="RefSeq" id="WP_054793038.1">
    <property type="nucleotide sequence ID" value="NZ_JAFBCV010000017.1"/>
</dbReference>
<evidence type="ECO:0000313" key="3">
    <source>
        <dbReference type="Proteomes" id="UP001179280"/>
    </source>
</evidence>
<evidence type="ECO:0000313" key="2">
    <source>
        <dbReference type="EMBL" id="MBM7840791.1"/>
    </source>
</evidence>